<evidence type="ECO:0000256" key="3">
    <source>
        <dbReference type="ARBA" id="ARBA00022553"/>
    </source>
</evidence>
<keyword evidence="10" id="KW-0812">Transmembrane</keyword>
<evidence type="ECO:0000313" key="12">
    <source>
        <dbReference type="EMBL" id="GAA3851174.1"/>
    </source>
</evidence>
<dbReference type="EMBL" id="BAABCM010000019">
    <property type="protein sequence ID" value="GAA3851174.1"/>
    <property type="molecule type" value="Genomic_DNA"/>
</dbReference>
<name>A0ABP7JQ64_9PSEU</name>
<feature type="transmembrane region" description="Helical" evidence="10">
    <location>
        <begin position="115"/>
        <end position="132"/>
    </location>
</feature>
<feature type="transmembrane region" description="Helical" evidence="10">
    <location>
        <begin position="43"/>
        <end position="60"/>
    </location>
</feature>
<keyword evidence="10" id="KW-0472">Membrane</keyword>
<feature type="region of interest" description="Disordered" evidence="9">
    <location>
        <begin position="273"/>
        <end position="468"/>
    </location>
</feature>
<evidence type="ECO:0000259" key="11">
    <source>
        <dbReference type="Pfam" id="PF07730"/>
    </source>
</evidence>
<dbReference type="SUPFAM" id="SSF55874">
    <property type="entry name" value="ATPase domain of HSP90 chaperone/DNA topoisomerase II/histidine kinase"/>
    <property type="match status" value="1"/>
</dbReference>
<dbReference type="Pfam" id="PF07730">
    <property type="entry name" value="HisKA_3"/>
    <property type="match status" value="1"/>
</dbReference>
<evidence type="ECO:0000256" key="5">
    <source>
        <dbReference type="ARBA" id="ARBA00022741"/>
    </source>
</evidence>
<feature type="compositionally biased region" description="Low complexity" evidence="9">
    <location>
        <begin position="273"/>
        <end position="290"/>
    </location>
</feature>
<feature type="compositionally biased region" description="Low complexity" evidence="9">
    <location>
        <begin position="445"/>
        <end position="464"/>
    </location>
</feature>
<dbReference type="InterPro" id="IPR011712">
    <property type="entry name" value="Sig_transdc_His_kin_sub3_dim/P"/>
</dbReference>
<keyword evidence="3" id="KW-0597">Phosphoprotein</keyword>
<dbReference type="PANTHER" id="PTHR24421">
    <property type="entry name" value="NITRATE/NITRITE SENSOR PROTEIN NARX-RELATED"/>
    <property type="match status" value="1"/>
</dbReference>
<feature type="compositionally biased region" description="Low complexity" evidence="9">
    <location>
        <begin position="303"/>
        <end position="336"/>
    </location>
</feature>
<dbReference type="PANTHER" id="PTHR24421:SF10">
    <property type="entry name" value="NITRATE_NITRITE SENSOR PROTEIN NARQ"/>
    <property type="match status" value="1"/>
</dbReference>
<reference evidence="13" key="1">
    <citation type="journal article" date="2019" name="Int. J. Syst. Evol. Microbiol.">
        <title>The Global Catalogue of Microorganisms (GCM) 10K type strain sequencing project: providing services to taxonomists for standard genome sequencing and annotation.</title>
        <authorList>
            <consortium name="The Broad Institute Genomics Platform"/>
            <consortium name="The Broad Institute Genome Sequencing Center for Infectious Disease"/>
            <person name="Wu L."/>
            <person name="Ma J."/>
        </authorList>
    </citation>
    <scope>NUCLEOTIDE SEQUENCE [LARGE SCALE GENOMIC DNA]</scope>
    <source>
        <strain evidence="13">JCM 17017</strain>
    </source>
</reference>
<evidence type="ECO:0000256" key="7">
    <source>
        <dbReference type="ARBA" id="ARBA00022840"/>
    </source>
</evidence>
<evidence type="ECO:0000256" key="2">
    <source>
        <dbReference type="ARBA" id="ARBA00012438"/>
    </source>
</evidence>
<evidence type="ECO:0000256" key="8">
    <source>
        <dbReference type="ARBA" id="ARBA00023012"/>
    </source>
</evidence>
<evidence type="ECO:0000256" key="1">
    <source>
        <dbReference type="ARBA" id="ARBA00000085"/>
    </source>
</evidence>
<sequence length="703" mass="72977">MLAGAPVVALLLYESRHNAQPWELIGGLVAIVVAVAATRRSPWLSLTAAVASSLAMMFSFGGRVPVWPVLLMVPFACLAGRRMESVRPALATFLTIGGIGVPLSLAIGRHAMADWGAVIGVMLFAAVLPWQLGRYMRTRDDLVRSGWQRAEELELRQRIVAEEARLRERARIASDMHDSLGHELSLIALRAAALEMSGSAEAKALRESAAAATERLREIIGLLREDAPPVDPVHGGVPALVERARASGVDIEFSEEPAGVGVAGENAGAPAQAAALPQAAARPQTAAPRPIDATSPRAVAPGSADAASRRAVAPPSADAASRRAVAPPSADAASRPTVDQPSAEVTPSQAVALRPIDATSPRAVTPPQAVVPRPADAATPSQTGAPARAAAGPHADAASIADPTPGIGSVPPVAPGQAGSGNGSVPFADPMPDASGADAAPPLAPNTDNPSPAPSAPSSSDGPTSEPPMVERAAYRVVQEALTNVTKHAPGARVAVTISRGHQETVVRVCNGPPPAGPLPGTVSGRQGLEGLRERVRLLGGTLRAGPLDGGFEVVARLPHAAAPAPVQPVQSESARRHVQARREVRRRLLAALIVPPSIMAGLLGVVGTVYLYEWQTSVLDPADYEQLRPGQVRAEIAAVLPQRQRGPHVRAPEPPGLACEYYGTGRSITQLRLDAYRLCFAGDRLVSKELLTDDSDRGEVPT</sequence>
<comment type="catalytic activity">
    <reaction evidence="1">
        <text>ATP + protein L-histidine = ADP + protein N-phospho-L-histidine.</text>
        <dbReference type="EC" id="2.7.13.3"/>
    </reaction>
</comment>
<organism evidence="12 13">
    <name type="scientific">Amycolatopsis tucumanensis</name>
    <dbReference type="NCBI Taxonomy" id="401106"/>
    <lineage>
        <taxon>Bacteria</taxon>
        <taxon>Bacillati</taxon>
        <taxon>Actinomycetota</taxon>
        <taxon>Actinomycetes</taxon>
        <taxon>Pseudonocardiales</taxon>
        <taxon>Pseudonocardiaceae</taxon>
        <taxon>Amycolatopsis</taxon>
    </lineage>
</organism>
<keyword evidence="6" id="KW-0418">Kinase</keyword>
<dbReference type="CDD" id="cd16917">
    <property type="entry name" value="HATPase_UhpB-NarQ-NarX-like"/>
    <property type="match status" value="1"/>
</dbReference>
<gene>
    <name evidence="12" type="ORF">GCM10022380_81490</name>
</gene>
<dbReference type="InterPro" id="IPR036890">
    <property type="entry name" value="HATPase_C_sf"/>
</dbReference>
<keyword evidence="8" id="KW-0902">Two-component regulatory system</keyword>
<dbReference type="Gene3D" id="1.20.5.1930">
    <property type="match status" value="1"/>
</dbReference>
<keyword evidence="4" id="KW-0808">Transferase</keyword>
<evidence type="ECO:0000256" key="6">
    <source>
        <dbReference type="ARBA" id="ARBA00022777"/>
    </source>
</evidence>
<feature type="compositionally biased region" description="Polar residues" evidence="9">
    <location>
        <begin position="337"/>
        <end position="349"/>
    </location>
</feature>
<feature type="compositionally biased region" description="Low complexity" evidence="9">
    <location>
        <begin position="385"/>
        <end position="401"/>
    </location>
</feature>
<protein>
    <recommendedName>
        <fullName evidence="2">histidine kinase</fullName>
        <ecNumber evidence="2">2.7.13.3</ecNumber>
    </recommendedName>
</protein>
<evidence type="ECO:0000256" key="9">
    <source>
        <dbReference type="SAM" id="MobiDB-lite"/>
    </source>
</evidence>
<keyword evidence="7" id="KW-0067">ATP-binding</keyword>
<dbReference type="EC" id="2.7.13.3" evidence="2"/>
<dbReference type="Proteomes" id="UP001501624">
    <property type="component" value="Unassembled WGS sequence"/>
</dbReference>
<feature type="transmembrane region" description="Helical" evidence="10">
    <location>
        <begin position="90"/>
        <end position="109"/>
    </location>
</feature>
<evidence type="ECO:0000313" key="13">
    <source>
        <dbReference type="Proteomes" id="UP001501624"/>
    </source>
</evidence>
<proteinExistence type="predicted"/>
<dbReference type="Gene3D" id="3.30.565.10">
    <property type="entry name" value="Histidine kinase-like ATPase, C-terminal domain"/>
    <property type="match status" value="1"/>
</dbReference>
<accession>A0ABP7JQ64</accession>
<evidence type="ECO:0000256" key="4">
    <source>
        <dbReference type="ARBA" id="ARBA00022679"/>
    </source>
</evidence>
<keyword evidence="13" id="KW-1185">Reference proteome</keyword>
<keyword evidence="10" id="KW-1133">Transmembrane helix</keyword>
<comment type="caution">
    <text evidence="12">The sequence shown here is derived from an EMBL/GenBank/DDBJ whole genome shotgun (WGS) entry which is preliminary data.</text>
</comment>
<keyword evidence="5" id="KW-0547">Nucleotide-binding</keyword>
<feature type="domain" description="Signal transduction histidine kinase subgroup 3 dimerisation and phosphoacceptor" evidence="11">
    <location>
        <begin position="168"/>
        <end position="225"/>
    </location>
</feature>
<feature type="transmembrane region" description="Helical" evidence="10">
    <location>
        <begin position="20"/>
        <end position="36"/>
    </location>
</feature>
<evidence type="ECO:0000256" key="10">
    <source>
        <dbReference type="SAM" id="Phobius"/>
    </source>
</evidence>
<dbReference type="InterPro" id="IPR050482">
    <property type="entry name" value="Sensor_HK_TwoCompSys"/>
</dbReference>